<name>A0A1B0CLF5_LUTLO</name>
<evidence type="ECO:0000256" key="10">
    <source>
        <dbReference type="ARBA" id="ARBA00022692"/>
    </source>
</evidence>
<reference evidence="29" key="1">
    <citation type="submission" date="2012-05" db="EMBL/GenBank/DDBJ databases">
        <title>Whole Genome Assembly of Lutzomyia longipalpis.</title>
        <authorList>
            <person name="Richards S."/>
            <person name="Qu C."/>
            <person name="Dillon R."/>
            <person name="Worley K."/>
            <person name="Scherer S."/>
            <person name="Batterton M."/>
            <person name="Taylor A."/>
            <person name="Hawes A."/>
            <person name="Hernandez B."/>
            <person name="Kovar C."/>
            <person name="Mandapat C."/>
            <person name="Pham C."/>
            <person name="Qu C."/>
            <person name="Jing C."/>
            <person name="Bess C."/>
            <person name="Bandaranaike D."/>
            <person name="Ngo D."/>
            <person name="Ongeri F."/>
            <person name="Arias F."/>
            <person name="Lara F."/>
            <person name="Weissenberger G."/>
            <person name="Kamau G."/>
            <person name="Han H."/>
            <person name="Shen H."/>
            <person name="Dinh H."/>
            <person name="Khalil I."/>
            <person name="Jones J."/>
            <person name="Shafer J."/>
            <person name="Jayaseelan J."/>
            <person name="Quiroz J."/>
            <person name="Blankenburg K."/>
            <person name="Nguyen L."/>
            <person name="Jackson L."/>
            <person name="Francisco L."/>
            <person name="Tang L.-Y."/>
            <person name="Pu L.-L."/>
            <person name="Perales L."/>
            <person name="Lorensuhewa L."/>
            <person name="Munidasa M."/>
            <person name="Coyle M."/>
            <person name="Taylor M."/>
            <person name="Puazo M."/>
            <person name="Firestine M."/>
            <person name="Scheel M."/>
            <person name="Javaid M."/>
            <person name="Wang M."/>
            <person name="Li M."/>
            <person name="Tabassum N."/>
            <person name="Saada N."/>
            <person name="Osuji N."/>
            <person name="Aqrawi P."/>
            <person name="Fu Q."/>
            <person name="Thornton R."/>
            <person name="Raj R."/>
            <person name="Goodspeed R."/>
            <person name="Mata R."/>
            <person name="Najjar R."/>
            <person name="Gubbala S."/>
            <person name="Lee S."/>
            <person name="Denson S."/>
            <person name="Patil S."/>
            <person name="Macmil S."/>
            <person name="Qi S."/>
            <person name="Matskevitch T."/>
            <person name="Palculict T."/>
            <person name="Mathew T."/>
            <person name="Vee V."/>
            <person name="Velamala V."/>
            <person name="Korchina V."/>
            <person name="Cai W."/>
            <person name="Liu W."/>
            <person name="Dai W."/>
            <person name="Zou X."/>
            <person name="Zhu Y."/>
            <person name="Zhang Y."/>
            <person name="Wu Y.-Q."/>
            <person name="Xin Y."/>
            <person name="Nazarath L."/>
            <person name="Kovar C."/>
            <person name="Han Y."/>
            <person name="Muzny D."/>
            <person name="Gibbs R."/>
        </authorList>
    </citation>
    <scope>NUCLEOTIDE SEQUENCE [LARGE SCALE GENOMIC DNA]</scope>
    <source>
        <strain evidence="29">Jacobina</strain>
    </source>
</reference>
<dbReference type="SUPFAM" id="SSF46785">
    <property type="entry name" value="Winged helix' DNA-binding domain"/>
    <property type="match status" value="1"/>
</dbReference>
<evidence type="ECO:0000256" key="23">
    <source>
        <dbReference type="SAM" id="Phobius"/>
    </source>
</evidence>
<keyword evidence="18" id="KW-0804">Transcription</keyword>
<feature type="transmembrane region" description="Helical" evidence="23">
    <location>
        <begin position="695"/>
        <end position="716"/>
    </location>
</feature>
<feature type="transmembrane region" description="Helical" evidence="23">
    <location>
        <begin position="809"/>
        <end position="825"/>
    </location>
</feature>
<keyword evidence="10 23" id="KW-0812">Transmembrane</keyword>
<evidence type="ECO:0000256" key="14">
    <source>
        <dbReference type="ARBA" id="ARBA00023002"/>
    </source>
</evidence>
<keyword evidence="8 27" id="KW-0328">Glycosyltransferase</keyword>
<feature type="domain" description="Dehydrogenase E1 component" evidence="24">
    <location>
        <begin position="98"/>
        <end position="145"/>
    </location>
</feature>
<dbReference type="SUPFAM" id="SSF52518">
    <property type="entry name" value="Thiamin diphosphate-binding fold (THDP-binding)"/>
    <property type="match status" value="1"/>
</dbReference>
<feature type="domain" description="TFIIF beta subunit HTH" evidence="25">
    <location>
        <begin position="519"/>
        <end position="583"/>
    </location>
</feature>
<dbReference type="GO" id="GO:0006368">
    <property type="term" value="P:transcription elongation by RNA polymerase II"/>
    <property type="evidence" value="ECO:0007669"/>
    <property type="project" value="UniProtKB-ARBA"/>
</dbReference>
<feature type="domain" description="Dehydrogenase E1 component" evidence="24">
    <location>
        <begin position="149"/>
        <end position="339"/>
    </location>
</feature>
<evidence type="ECO:0000313" key="27">
    <source>
        <dbReference type="EMBL" id="MBC1169268.1"/>
    </source>
</evidence>
<dbReference type="GO" id="GO:0005789">
    <property type="term" value="C:endoplasmic reticulum membrane"/>
    <property type="evidence" value="ECO:0007669"/>
    <property type="project" value="UniProtKB-SubCell"/>
</dbReference>
<evidence type="ECO:0000256" key="11">
    <source>
        <dbReference type="ARBA" id="ARBA00022824"/>
    </source>
</evidence>
<accession>A0A1B0CLF5</accession>
<evidence type="ECO:0000256" key="6">
    <source>
        <dbReference type="ARBA" id="ARBA00020227"/>
    </source>
</evidence>
<keyword evidence="16" id="KW-0238">DNA-binding</keyword>
<dbReference type="CDD" id="cd07980">
    <property type="entry name" value="TFIIF_beta"/>
    <property type="match status" value="1"/>
</dbReference>
<dbReference type="CDD" id="cd02000">
    <property type="entry name" value="TPP_E1_PDC_ADC_BCADC"/>
    <property type="match status" value="1"/>
</dbReference>
<evidence type="ECO:0000256" key="2">
    <source>
        <dbReference type="ARBA" id="ARBA00004477"/>
    </source>
</evidence>
<comment type="subcellular location">
    <subcellularLocation>
        <location evidence="2">Endoplasmic reticulum membrane</location>
        <topology evidence="2">Multi-pass membrane protein</topology>
    </subcellularLocation>
    <subcellularLocation>
        <location evidence="1">Nucleus</location>
    </subcellularLocation>
</comment>
<dbReference type="EMBL" id="AJWK01017204">
    <property type="status" value="NOT_ANNOTATED_CDS"/>
    <property type="molecule type" value="Genomic_DNA"/>
</dbReference>
<organism evidence="28 29">
    <name type="scientific">Lutzomyia longipalpis</name>
    <name type="common">Sand fly</name>
    <dbReference type="NCBI Taxonomy" id="7200"/>
    <lineage>
        <taxon>Eukaryota</taxon>
        <taxon>Metazoa</taxon>
        <taxon>Ecdysozoa</taxon>
        <taxon>Arthropoda</taxon>
        <taxon>Hexapoda</taxon>
        <taxon>Insecta</taxon>
        <taxon>Pterygota</taxon>
        <taxon>Neoptera</taxon>
        <taxon>Endopterygota</taxon>
        <taxon>Diptera</taxon>
        <taxon>Nematocera</taxon>
        <taxon>Psychodoidea</taxon>
        <taxon>Psychodidae</taxon>
        <taxon>Lutzomyia</taxon>
        <taxon>Lutzomyia</taxon>
    </lineage>
</organism>
<dbReference type="InterPro" id="IPR050771">
    <property type="entry name" value="Alpha-ketoacid_DH_E1_comp"/>
</dbReference>
<feature type="transmembrane region" description="Helical" evidence="23">
    <location>
        <begin position="973"/>
        <end position="995"/>
    </location>
</feature>
<dbReference type="FunFam" id="1.10.10.10:FF:000035">
    <property type="entry name" value="General transcription factor IIF subunit 2"/>
    <property type="match status" value="1"/>
</dbReference>
<feature type="compositionally biased region" description="Basic and acidic residues" evidence="22">
    <location>
        <begin position="1"/>
        <end position="10"/>
    </location>
</feature>
<keyword evidence="19" id="KW-0539">Nucleus</keyword>
<keyword evidence="9 27" id="KW-0808">Transferase</keyword>
<feature type="transmembrane region" description="Helical" evidence="23">
    <location>
        <begin position="869"/>
        <end position="893"/>
    </location>
</feature>
<dbReference type="Gene3D" id="3.40.50.970">
    <property type="match status" value="1"/>
</dbReference>
<dbReference type="InterPro" id="IPR036390">
    <property type="entry name" value="WH_DNA-bd_sf"/>
</dbReference>
<dbReference type="GO" id="GO:0016591">
    <property type="term" value="C:RNA polymerase II, holoenzyme"/>
    <property type="evidence" value="ECO:0007669"/>
    <property type="project" value="UniProtKB-ARBA"/>
</dbReference>
<dbReference type="PANTHER" id="PTHR43380">
    <property type="entry name" value="2-OXOISOVALERATE DEHYDROGENASE SUBUNIT ALPHA, MITOCHONDRIAL"/>
    <property type="match status" value="1"/>
</dbReference>
<reference evidence="27" key="2">
    <citation type="journal article" date="2020" name="BMC">
        <title>Leishmania infection induces a limited differential gene expression in the sand fly midgut.</title>
        <authorList>
            <person name="Coutinho-Abreu I.V."/>
            <person name="Serafim T.D."/>
            <person name="Meneses C."/>
            <person name="Kamhawi S."/>
            <person name="Oliveira F."/>
            <person name="Valenzuela J.G."/>
        </authorList>
    </citation>
    <scope>NUCLEOTIDE SEQUENCE</scope>
    <source>
        <strain evidence="27">Jacobina</strain>
        <tissue evidence="27">Midgut</tissue>
    </source>
</reference>
<dbReference type="InterPro" id="IPR040504">
    <property type="entry name" value="TFIIF_beta_N"/>
</dbReference>
<dbReference type="InterPro" id="IPR036388">
    <property type="entry name" value="WH-like_DNA-bd_sf"/>
</dbReference>
<dbReference type="PANTHER" id="PTHR43380:SF1">
    <property type="entry name" value="2-OXOISOVALERATE DEHYDROGENASE SUBUNIT ALPHA, MITOCHONDRIAL"/>
    <property type="match status" value="1"/>
</dbReference>
<protein>
    <recommendedName>
        <fullName evidence="6">2-oxoisovalerate dehydrogenase subunit alpha, mitochondrial</fullName>
        <ecNumber evidence="5">1.2.4.4</ecNumber>
    </recommendedName>
    <alternativeName>
        <fullName evidence="20">Branched-chain alpha-keto acid dehydrogenase E1 component alpha chain</fullName>
    </alternativeName>
    <alternativeName>
        <fullName evidence="7">General transcription factor IIF subunit 2</fullName>
    </alternativeName>
    <alternativeName>
        <fullName evidence="21">Transcription initiation factor IIF subunit beta</fullName>
    </alternativeName>
</protein>
<dbReference type="VEuPathDB" id="VectorBase:LLOJ005442"/>
<keyword evidence="14" id="KW-0560">Oxidoreductase</keyword>
<feature type="transmembrane region" description="Helical" evidence="23">
    <location>
        <begin position="933"/>
        <end position="953"/>
    </location>
</feature>
<dbReference type="InterPro" id="IPR005599">
    <property type="entry name" value="GPI_mannosylTrfase"/>
</dbReference>
<dbReference type="EnsemblMetazoa" id="LLOJ005442-RA">
    <property type="protein sequence ID" value="LLOJ005442-PA"/>
    <property type="gene ID" value="LLOJ005442"/>
</dbReference>
<dbReference type="EC" id="1.2.4.4" evidence="5"/>
<feature type="transmembrane region" description="Helical" evidence="23">
    <location>
        <begin position="773"/>
        <end position="797"/>
    </location>
</feature>
<dbReference type="EMBL" id="GITU01000565">
    <property type="protein sequence ID" value="MBC1169268.1"/>
    <property type="molecule type" value="Transcribed_RNA"/>
</dbReference>
<reference evidence="28" key="3">
    <citation type="submission" date="2020-05" db="UniProtKB">
        <authorList>
            <consortium name="EnsemblMetazoa"/>
        </authorList>
    </citation>
    <scope>IDENTIFICATION</scope>
    <source>
        <strain evidence="28">Jacobina</strain>
    </source>
</reference>
<feature type="domain" description="TFIIF beta subunit N-terminal" evidence="26">
    <location>
        <begin position="361"/>
        <end position="408"/>
    </location>
</feature>
<dbReference type="Pfam" id="PF02270">
    <property type="entry name" value="TFIIF_beta"/>
    <property type="match status" value="1"/>
</dbReference>
<comment type="similarity">
    <text evidence="3">Belongs to the BCKDHA family.</text>
</comment>
<dbReference type="UniPathway" id="UPA00378"/>
<evidence type="ECO:0000259" key="24">
    <source>
        <dbReference type="Pfam" id="PF00676"/>
    </source>
</evidence>
<dbReference type="VEuPathDB" id="VectorBase:LLONM1_003571"/>
<dbReference type="GO" id="GO:0006367">
    <property type="term" value="P:transcription initiation at RNA polymerase II promoter"/>
    <property type="evidence" value="ECO:0007669"/>
    <property type="project" value="InterPro"/>
</dbReference>
<dbReference type="GO" id="GO:0090575">
    <property type="term" value="C:RNA polymerase II transcription regulator complex"/>
    <property type="evidence" value="ECO:0007669"/>
    <property type="project" value="UniProtKB-ARBA"/>
</dbReference>
<evidence type="ECO:0000256" key="16">
    <source>
        <dbReference type="ARBA" id="ARBA00023125"/>
    </source>
</evidence>
<feature type="region of interest" description="Disordered" evidence="22">
    <location>
        <begin position="1"/>
        <end position="27"/>
    </location>
</feature>
<dbReference type="Pfam" id="PF00676">
    <property type="entry name" value="E1_dh"/>
    <property type="match status" value="2"/>
</dbReference>
<evidence type="ECO:0000256" key="13">
    <source>
        <dbReference type="ARBA" id="ARBA00022989"/>
    </source>
</evidence>
<keyword evidence="17 23" id="KW-0472">Membrane</keyword>
<evidence type="ECO:0000259" key="26">
    <source>
        <dbReference type="Pfam" id="PF17683"/>
    </source>
</evidence>
<evidence type="ECO:0000256" key="4">
    <source>
        <dbReference type="ARBA" id="ARBA00009543"/>
    </source>
</evidence>
<dbReference type="VEuPathDB" id="VectorBase:LLONM1_000920"/>
<proteinExistence type="inferred from homology"/>
<keyword evidence="11" id="KW-0256">Endoplasmic reticulum</keyword>
<dbReference type="InterPro" id="IPR001017">
    <property type="entry name" value="DH_E1"/>
</dbReference>
<dbReference type="GO" id="GO:0009083">
    <property type="term" value="P:branched-chain amino acid catabolic process"/>
    <property type="evidence" value="ECO:0007669"/>
    <property type="project" value="TreeGrafter"/>
</dbReference>
<evidence type="ECO:0000256" key="1">
    <source>
        <dbReference type="ARBA" id="ARBA00004123"/>
    </source>
</evidence>
<evidence type="ECO:0000256" key="5">
    <source>
        <dbReference type="ARBA" id="ARBA00012277"/>
    </source>
</evidence>
<keyword evidence="12" id="KW-0809">Transit peptide</keyword>
<dbReference type="InterPro" id="IPR029061">
    <property type="entry name" value="THDP-binding"/>
</dbReference>
<dbReference type="GO" id="GO:0003677">
    <property type="term" value="F:DNA binding"/>
    <property type="evidence" value="ECO:0007669"/>
    <property type="project" value="UniProtKB-KW"/>
</dbReference>
<evidence type="ECO:0000256" key="15">
    <source>
        <dbReference type="ARBA" id="ARBA00023015"/>
    </source>
</evidence>
<dbReference type="InterPro" id="IPR040450">
    <property type="entry name" value="TFIIF_beta_HTH"/>
</dbReference>
<dbReference type="Proteomes" id="UP000092461">
    <property type="component" value="Unassembled WGS sequence"/>
</dbReference>
<feature type="transmembrane region" description="Helical" evidence="23">
    <location>
        <begin position="831"/>
        <end position="848"/>
    </location>
</feature>
<comment type="similarity">
    <text evidence="4">Belongs to the TFIIF beta subunit family.</text>
</comment>
<evidence type="ECO:0000313" key="29">
    <source>
        <dbReference type="Proteomes" id="UP000092461"/>
    </source>
</evidence>
<evidence type="ECO:0000256" key="20">
    <source>
        <dbReference type="ARBA" id="ARBA00031050"/>
    </source>
</evidence>
<feature type="transmembrane region" description="Helical" evidence="23">
    <location>
        <begin position="905"/>
        <end position="921"/>
    </location>
</feature>
<evidence type="ECO:0000256" key="3">
    <source>
        <dbReference type="ARBA" id="ARBA00008646"/>
    </source>
</evidence>
<dbReference type="Gene3D" id="1.10.10.10">
    <property type="entry name" value="Winged helix-like DNA-binding domain superfamily/Winged helix DNA-binding domain"/>
    <property type="match status" value="1"/>
</dbReference>
<keyword evidence="29" id="KW-1185">Reference proteome</keyword>
<evidence type="ECO:0000256" key="12">
    <source>
        <dbReference type="ARBA" id="ARBA00022946"/>
    </source>
</evidence>
<keyword evidence="13 23" id="KW-1133">Transmembrane helix</keyword>
<feature type="transmembrane region" description="Helical" evidence="23">
    <location>
        <begin position="728"/>
        <end position="753"/>
    </location>
</feature>
<evidence type="ECO:0000313" key="28">
    <source>
        <dbReference type="EnsemblMetazoa" id="LLOJ005442-PA"/>
    </source>
</evidence>
<evidence type="ECO:0000256" key="9">
    <source>
        <dbReference type="ARBA" id="ARBA00022679"/>
    </source>
</evidence>
<evidence type="ECO:0000256" key="17">
    <source>
        <dbReference type="ARBA" id="ARBA00023136"/>
    </source>
</evidence>
<evidence type="ECO:0000256" key="8">
    <source>
        <dbReference type="ARBA" id="ARBA00022676"/>
    </source>
</evidence>
<dbReference type="GO" id="GO:0003863">
    <property type="term" value="F:branched-chain 2-oxo acid dehydrogenase activity"/>
    <property type="evidence" value="ECO:0007669"/>
    <property type="project" value="UniProtKB-EC"/>
</dbReference>
<dbReference type="SUPFAM" id="SSF50916">
    <property type="entry name" value="Rap30/74 interaction domains"/>
    <property type="match status" value="1"/>
</dbReference>
<dbReference type="VEuPathDB" id="VectorBase:LLONM1_000265"/>
<sequence length="1083" mass="123047">MYPTHDKDINAIEDPPTFDKASGLTTTQLDKNDVKGADARAPRFPGATAPFTSNPQVTFAENVAPIPIYRVMDRDGIIEDKTQEPNLGQETVKKMFRDMVLLNTMDKILYESQRQGRISFYMTNFGEEASHIGSAAALTPDDLVMDSICYGNVDDEGKGRQMPVHYGSKKLNFVTISSPLATQIPQAAGAAYALKLKEGNNRCVIVYFGEGAASEGDCHAALNFAATLDAPVIFFCRNNGFAISTPSSEQYRGDGIAGRAAGYGMASIRVDGTDIMAVYNGTKVARDYVMSTNKPIILEAMSYRIGHHSTSDDSSAYRAPEELEVWNTVEHPINKLKKLHAIQEMEIPHVDKELDLSNAGRGVWLVKVPKYIANKWEKAPGNIDVGKLKISKIPGQKAQVSLALSDAVINLDPAEKDSQGSQTRCFCGHKTDSWTGKSDEVVPESEKLFMEGRIVQKLECRPYADNCYMKLKLESIKRASQPVRKVQSLEKIVHNYKPVSDHKHNIEYKERKKTEGKKARDDKNAVQDMLFNAFEKHQYYNIKDLVKITKQPIGYLKEILKEVCDYNMKNPHKNMWELKKEYQWKCDGTGKTTNYLQPEFRNAPPVASNKFLIFGHDSAIKLLFTTRLFAAIWSHISDCDETFNYWDPLHYMIYGKGLQTWEYSPEFALRSYTYLTACGLPAWFYNSLFVPNPMLMFYFVRCILGILCAIVEFHFYKAVCREFGIHVGHVWLIFQFFCAGMFISSTAFLPSSFSMYVGSAALAEWWFQRYNSAVFLTAISALLGWPFAGAIGLPIAYDMIFRQKMLKNFIIWTGISAATILIPMTLIDSSYFGRIVVAPLNLIIYNVFSSHGPNLYGVESFTYYLINGFLNFNIVWLLALVTPILLVICHYFVPAKSKSTLYLPHWLSLAPLYLWLLIFWPQPHKEERFLFPVYLLINLCGAISLDVIQKVYFRIKGLLRGFRPGSHYWDESTLVAGIFIAIATLLGVSRIFALYRNYNAPINIMIEFNNLAKDKTLQVDGPVNVCFGKDWYRFPSSFFLPTPNYRVRFIKSEFRGMLPAYYDETANGKYTELEPNYLKDKEW</sequence>
<dbReference type="InterPro" id="IPR011039">
    <property type="entry name" value="TFIIF_interaction"/>
</dbReference>
<dbReference type="Pfam" id="PF03901">
    <property type="entry name" value="Glyco_transf_22"/>
    <property type="match status" value="1"/>
</dbReference>
<evidence type="ECO:0000256" key="19">
    <source>
        <dbReference type="ARBA" id="ARBA00023242"/>
    </source>
</evidence>
<dbReference type="AlphaFoldDB" id="A0A1B0CLF5"/>
<evidence type="ECO:0000256" key="7">
    <source>
        <dbReference type="ARBA" id="ARBA00020815"/>
    </source>
</evidence>
<evidence type="ECO:0000259" key="25">
    <source>
        <dbReference type="Pfam" id="PF02270"/>
    </source>
</evidence>
<dbReference type="FunFam" id="3.40.50.970:FF:000108">
    <property type="entry name" value="2-oxoisovalerate dehydrogenase subunit alpha"/>
    <property type="match status" value="1"/>
</dbReference>
<evidence type="ECO:0000256" key="18">
    <source>
        <dbReference type="ARBA" id="ARBA00023163"/>
    </source>
</evidence>
<evidence type="ECO:0000256" key="21">
    <source>
        <dbReference type="ARBA" id="ARBA00033388"/>
    </source>
</evidence>
<dbReference type="Pfam" id="PF17683">
    <property type="entry name" value="TFIIF_beta_N"/>
    <property type="match status" value="1"/>
</dbReference>
<dbReference type="GO" id="GO:0016757">
    <property type="term" value="F:glycosyltransferase activity"/>
    <property type="evidence" value="ECO:0007669"/>
    <property type="project" value="UniProtKB-KW"/>
</dbReference>
<keyword evidence="15" id="KW-0805">Transcription regulation</keyword>
<evidence type="ECO:0000256" key="22">
    <source>
        <dbReference type="SAM" id="MobiDB-lite"/>
    </source>
</evidence>